<dbReference type="GeneID" id="102566707"/>
<dbReference type="CTD" id="92340"/>
<dbReference type="OrthoDB" id="8962708at2759"/>
<dbReference type="PhylomeDB" id="A0A151PCT6"/>
<dbReference type="InterPro" id="IPR038915">
    <property type="entry name" value="PRR29-like"/>
</dbReference>
<comment type="caution">
    <text evidence="3">The sequence shown here is derived from an EMBL/GenBank/DDBJ whole genome shotgun (WGS) entry which is preliminary data.</text>
</comment>
<keyword evidence="4" id="KW-1185">Reference proteome</keyword>
<reference evidence="3 4" key="1">
    <citation type="journal article" date="2012" name="Genome Biol.">
        <title>Sequencing three crocodilian genomes to illuminate the evolution of archosaurs and amniotes.</title>
        <authorList>
            <person name="St John J.A."/>
            <person name="Braun E.L."/>
            <person name="Isberg S.R."/>
            <person name="Miles L.G."/>
            <person name="Chong A.Y."/>
            <person name="Gongora J."/>
            <person name="Dalzell P."/>
            <person name="Moran C."/>
            <person name="Bed'hom B."/>
            <person name="Abzhanov A."/>
            <person name="Burgess S.C."/>
            <person name="Cooksey A.M."/>
            <person name="Castoe T.A."/>
            <person name="Crawford N.G."/>
            <person name="Densmore L.D."/>
            <person name="Drew J.C."/>
            <person name="Edwards S.V."/>
            <person name="Faircloth B.C."/>
            <person name="Fujita M.K."/>
            <person name="Greenwold M.J."/>
            <person name="Hoffmann F.G."/>
            <person name="Howard J.M."/>
            <person name="Iguchi T."/>
            <person name="Janes D.E."/>
            <person name="Khan S.Y."/>
            <person name="Kohno S."/>
            <person name="de Koning A.J."/>
            <person name="Lance S.L."/>
            <person name="McCarthy F.M."/>
            <person name="McCormack J.E."/>
            <person name="Merchant M.E."/>
            <person name="Peterson D.G."/>
            <person name="Pollock D.D."/>
            <person name="Pourmand N."/>
            <person name="Raney B.J."/>
            <person name="Roessler K.A."/>
            <person name="Sanford J.R."/>
            <person name="Sawyer R.H."/>
            <person name="Schmidt C.J."/>
            <person name="Triplett E.W."/>
            <person name="Tuberville T.D."/>
            <person name="Venegas-Anaya M."/>
            <person name="Howard J.T."/>
            <person name="Jarvis E.D."/>
            <person name="Guillette L.J.Jr."/>
            <person name="Glenn T.C."/>
            <person name="Green R.E."/>
            <person name="Ray D.A."/>
        </authorList>
    </citation>
    <scope>NUCLEOTIDE SEQUENCE [LARGE SCALE GENOMIC DNA]</scope>
    <source>
        <strain evidence="3">KSC_2009_1</strain>
    </source>
</reference>
<dbReference type="PANTHER" id="PTHR28604">
    <property type="match status" value="1"/>
</dbReference>
<evidence type="ECO:0000256" key="1">
    <source>
        <dbReference type="SAM" id="MobiDB-lite"/>
    </source>
</evidence>
<name>A0A151PCT6_ALLMI</name>
<dbReference type="Proteomes" id="UP000050525">
    <property type="component" value="Unassembled WGS sequence"/>
</dbReference>
<evidence type="ECO:0000259" key="2">
    <source>
        <dbReference type="Pfam" id="PF15248"/>
    </source>
</evidence>
<dbReference type="PANTHER" id="PTHR28604:SF1">
    <property type="entry name" value="PROLINE-RICH PROTEIN 29"/>
    <property type="match status" value="1"/>
</dbReference>
<dbReference type="Pfam" id="PF15248">
    <property type="entry name" value="DUF4587"/>
    <property type="match status" value="1"/>
</dbReference>
<dbReference type="RefSeq" id="XP_006271603.1">
    <property type="nucleotide sequence ID" value="XM_006271541.3"/>
</dbReference>
<proteinExistence type="predicted"/>
<evidence type="ECO:0000313" key="3">
    <source>
        <dbReference type="EMBL" id="KYO46585.1"/>
    </source>
</evidence>
<dbReference type="AlphaFoldDB" id="A0A151PCT6"/>
<dbReference type="InterPro" id="IPR027904">
    <property type="entry name" value="DUF4587"/>
</dbReference>
<protein>
    <submittedName>
        <fullName evidence="3">Proline-rich protein 29 isoform A</fullName>
    </submittedName>
</protein>
<accession>A0A151PCT6</accession>
<dbReference type="eggNOG" id="ENOG502S6FU">
    <property type="taxonomic scope" value="Eukaryota"/>
</dbReference>
<feature type="domain" description="DUF4587" evidence="2">
    <location>
        <begin position="50"/>
        <end position="116"/>
    </location>
</feature>
<gene>
    <name evidence="3" type="primary">PRR29</name>
    <name evidence="3" type="ORF">Y1Q_0018363</name>
</gene>
<sequence length="195" mass="21335">MNSGAAEDSSGTWGEIPPGLQIIQQPVPQQPMIIFQQIPGIMSPLAQPIRSGHVREDLIELMMIQNAQMHQVIMNNLTMSALTSFGLSPAPPTAQMNLLLLQIEEDEADLVFYHHYPPYPSISPIPPWQLPAQPPAQPQKHPSVWHLSLDQHPASVGRNRNELVVPPPPPPSATGTVGADIPPASEYYDFAEGKL</sequence>
<organism evidence="3 4">
    <name type="scientific">Alligator mississippiensis</name>
    <name type="common">American alligator</name>
    <dbReference type="NCBI Taxonomy" id="8496"/>
    <lineage>
        <taxon>Eukaryota</taxon>
        <taxon>Metazoa</taxon>
        <taxon>Chordata</taxon>
        <taxon>Craniata</taxon>
        <taxon>Vertebrata</taxon>
        <taxon>Euteleostomi</taxon>
        <taxon>Archelosauria</taxon>
        <taxon>Archosauria</taxon>
        <taxon>Crocodylia</taxon>
        <taxon>Alligatoridae</taxon>
        <taxon>Alligatorinae</taxon>
        <taxon>Alligator</taxon>
    </lineage>
</organism>
<dbReference type="EMBL" id="AKHW03000499">
    <property type="protein sequence ID" value="KYO46585.1"/>
    <property type="molecule type" value="Genomic_DNA"/>
</dbReference>
<evidence type="ECO:0000313" key="4">
    <source>
        <dbReference type="Proteomes" id="UP000050525"/>
    </source>
</evidence>
<feature type="region of interest" description="Disordered" evidence="1">
    <location>
        <begin position="156"/>
        <end position="184"/>
    </location>
</feature>
<dbReference type="KEGG" id="amj:102566707"/>